<organism evidence="2 3">
    <name type="scientific">Ewingella americana</name>
    <dbReference type="NCBI Taxonomy" id="41202"/>
    <lineage>
        <taxon>Bacteria</taxon>
        <taxon>Pseudomonadati</taxon>
        <taxon>Pseudomonadota</taxon>
        <taxon>Gammaproteobacteria</taxon>
        <taxon>Enterobacterales</taxon>
        <taxon>Yersiniaceae</taxon>
        <taxon>Ewingella</taxon>
    </lineage>
</organism>
<accession>A0A502GDY1</accession>
<dbReference type="Proteomes" id="UP000317663">
    <property type="component" value="Unassembled WGS sequence"/>
</dbReference>
<protein>
    <submittedName>
        <fullName evidence="2">Uncharacterized protein</fullName>
    </submittedName>
</protein>
<sequence length="151" mass="17040">MSITKPMYFDNWNPRKSLINLLGVSVCKLVAVPYEMSEKIVGNFFNIQLKSDSPSSWMFNVRSHKLGLDMDIAINRGQLGRVILITLKRKCSGGHKMRLLNVELESQDAEDAIIQCYQEQCPSLKEIIQSGLESSRRPKPNSSGQLELNLA</sequence>
<keyword evidence="3" id="KW-1185">Reference proteome</keyword>
<feature type="region of interest" description="Disordered" evidence="1">
    <location>
        <begin position="131"/>
        <end position="151"/>
    </location>
</feature>
<gene>
    <name evidence="2" type="ORF">EAH77_16230</name>
</gene>
<proteinExistence type="predicted"/>
<evidence type="ECO:0000313" key="3">
    <source>
        <dbReference type="Proteomes" id="UP000317663"/>
    </source>
</evidence>
<comment type="caution">
    <text evidence="2">The sequence shown here is derived from an EMBL/GenBank/DDBJ whole genome shotgun (WGS) entry which is preliminary data.</text>
</comment>
<name>A0A502GDY1_9GAMM</name>
<evidence type="ECO:0000256" key="1">
    <source>
        <dbReference type="SAM" id="MobiDB-lite"/>
    </source>
</evidence>
<reference evidence="2 3" key="1">
    <citation type="journal article" date="2019" name="Environ. Microbiol.">
        <title>Species interactions and distinct microbial communities in high Arctic permafrost affected cryosols are associated with the CH4 and CO2 gas fluxes.</title>
        <authorList>
            <person name="Altshuler I."/>
            <person name="Hamel J."/>
            <person name="Turney S."/>
            <person name="Magnuson E."/>
            <person name="Levesque R."/>
            <person name="Greer C."/>
            <person name="Whyte L.G."/>
        </authorList>
    </citation>
    <scope>NUCLEOTIDE SEQUENCE [LARGE SCALE GENOMIC DNA]</scope>
    <source>
        <strain evidence="2 3">E4</strain>
    </source>
</reference>
<feature type="compositionally biased region" description="Polar residues" evidence="1">
    <location>
        <begin position="140"/>
        <end position="151"/>
    </location>
</feature>
<evidence type="ECO:0000313" key="2">
    <source>
        <dbReference type="EMBL" id="TPG60115.1"/>
    </source>
</evidence>
<dbReference type="AlphaFoldDB" id="A0A502GDY1"/>
<dbReference type="EMBL" id="RCZD01000008">
    <property type="protein sequence ID" value="TPG60115.1"/>
    <property type="molecule type" value="Genomic_DNA"/>
</dbReference>
<dbReference type="RefSeq" id="WP_140473842.1">
    <property type="nucleotide sequence ID" value="NZ_RCZD01000008.1"/>
</dbReference>